<proteinExistence type="inferred from homology"/>
<keyword evidence="4" id="KW-0131">Cell cycle</keyword>
<dbReference type="InterPro" id="IPR036915">
    <property type="entry name" value="Cyclin-like_sf"/>
</dbReference>
<keyword evidence="10" id="KW-1185">Reference proteome</keyword>
<dbReference type="CDD" id="cd20567">
    <property type="entry name" value="CYCLIN_AtCycB-like_rpt1"/>
    <property type="match status" value="1"/>
</dbReference>
<feature type="domain" description="Cyclin C-terminal" evidence="8">
    <location>
        <begin position="307"/>
        <end position="424"/>
    </location>
</feature>
<keyword evidence="3 5" id="KW-0195">Cyclin</keyword>
<reference evidence="9" key="1">
    <citation type="submission" date="2023-05" db="EMBL/GenBank/DDBJ databases">
        <title>Nepenthes gracilis genome sequencing.</title>
        <authorList>
            <person name="Fukushima K."/>
        </authorList>
    </citation>
    <scope>NUCLEOTIDE SEQUENCE</scope>
    <source>
        <strain evidence="9">SING2019-196</strain>
    </source>
</reference>
<dbReference type="PROSITE" id="PS00292">
    <property type="entry name" value="CYCLINS"/>
    <property type="match status" value="1"/>
</dbReference>
<name>A0AAD3SR93_NEPGR</name>
<comment type="caution">
    <text evidence="9">The sequence shown here is derived from an EMBL/GenBank/DDBJ whole genome shotgun (WGS) entry which is preliminary data.</text>
</comment>
<dbReference type="Gene3D" id="1.10.472.10">
    <property type="entry name" value="Cyclin-like"/>
    <property type="match status" value="2"/>
</dbReference>
<dbReference type="SUPFAM" id="SSF47954">
    <property type="entry name" value="Cyclin-like"/>
    <property type="match status" value="2"/>
</dbReference>
<dbReference type="InterPro" id="IPR013763">
    <property type="entry name" value="Cyclin-like_dom"/>
</dbReference>
<dbReference type="GO" id="GO:0010332">
    <property type="term" value="P:response to gamma radiation"/>
    <property type="evidence" value="ECO:0007669"/>
    <property type="project" value="UniProtKB-ARBA"/>
</dbReference>
<dbReference type="SMART" id="SM00385">
    <property type="entry name" value="CYCLIN"/>
    <property type="match status" value="2"/>
</dbReference>
<dbReference type="GO" id="GO:0051301">
    <property type="term" value="P:cell division"/>
    <property type="evidence" value="ECO:0007669"/>
    <property type="project" value="UniProtKB-KW"/>
</dbReference>
<protein>
    <submittedName>
        <fullName evidence="9">Uncharacterized protein</fullName>
    </submittedName>
</protein>
<evidence type="ECO:0000256" key="2">
    <source>
        <dbReference type="ARBA" id="ARBA00022618"/>
    </source>
</evidence>
<dbReference type="InterPro" id="IPR039361">
    <property type="entry name" value="Cyclin"/>
</dbReference>
<gene>
    <name evidence="9" type="ORF">Nepgr_016772</name>
</gene>
<feature type="domain" description="Cyclin-like" evidence="7">
    <location>
        <begin position="311"/>
        <end position="393"/>
    </location>
</feature>
<dbReference type="InterPro" id="IPR046965">
    <property type="entry name" value="Cyclin_A/B-like"/>
</dbReference>
<comment type="similarity">
    <text evidence="1">Belongs to the cyclin family. Cyclin AB subfamily.</text>
</comment>
<evidence type="ECO:0000313" key="10">
    <source>
        <dbReference type="Proteomes" id="UP001279734"/>
    </source>
</evidence>
<dbReference type="AlphaFoldDB" id="A0AAD3SR93"/>
<dbReference type="Pfam" id="PF00134">
    <property type="entry name" value="Cyclin_N"/>
    <property type="match status" value="1"/>
</dbReference>
<dbReference type="EMBL" id="BSYO01000014">
    <property type="protein sequence ID" value="GMH14931.1"/>
    <property type="molecule type" value="Genomic_DNA"/>
</dbReference>
<dbReference type="PIRSF" id="PIRSF001771">
    <property type="entry name" value="Cyclin_A_B_D_E"/>
    <property type="match status" value="1"/>
</dbReference>
<evidence type="ECO:0000256" key="3">
    <source>
        <dbReference type="ARBA" id="ARBA00023127"/>
    </source>
</evidence>
<dbReference type="InterPro" id="IPR004367">
    <property type="entry name" value="Cyclin_C-dom"/>
</dbReference>
<dbReference type="CDD" id="cd20511">
    <property type="entry name" value="CYCLIN_AtCycB-like_rpt2"/>
    <property type="match status" value="1"/>
</dbReference>
<evidence type="ECO:0000259" key="8">
    <source>
        <dbReference type="SMART" id="SM01332"/>
    </source>
</evidence>
<keyword evidence="2" id="KW-0132">Cell division</keyword>
<dbReference type="InterPro" id="IPR048258">
    <property type="entry name" value="Cyclins_cyclin-box"/>
</dbReference>
<evidence type="ECO:0000256" key="5">
    <source>
        <dbReference type="RuleBase" id="RU000383"/>
    </source>
</evidence>
<feature type="domain" description="Cyclin-like" evidence="7">
    <location>
        <begin position="214"/>
        <end position="298"/>
    </location>
</feature>
<dbReference type="FunFam" id="1.10.472.10:FF:000032">
    <property type="entry name" value="G2/mitotic-specific cyclin-1"/>
    <property type="match status" value="1"/>
</dbReference>
<feature type="region of interest" description="Disordered" evidence="6">
    <location>
        <begin position="1"/>
        <end position="21"/>
    </location>
</feature>
<evidence type="ECO:0000256" key="1">
    <source>
        <dbReference type="ARBA" id="ARBA00006955"/>
    </source>
</evidence>
<dbReference type="InterPro" id="IPR006671">
    <property type="entry name" value="Cyclin_N"/>
</dbReference>
<evidence type="ECO:0000259" key="7">
    <source>
        <dbReference type="SMART" id="SM00385"/>
    </source>
</evidence>
<dbReference type="Pfam" id="PF02984">
    <property type="entry name" value="Cyclin_C"/>
    <property type="match status" value="1"/>
</dbReference>
<dbReference type="PANTHER" id="PTHR10177">
    <property type="entry name" value="CYCLINS"/>
    <property type="match status" value="1"/>
</dbReference>
<evidence type="ECO:0000256" key="6">
    <source>
        <dbReference type="SAM" id="MobiDB-lite"/>
    </source>
</evidence>
<dbReference type="GO" id="GO:0044772">
    <property type="term" value="P:mitotic cell cycle phase transition"/>
    <property type="evidence" value="ECO:0007669"/>
    <property type="project" value="InterPro"/>
</dbReference>
<dbReference type="GO" id="GO:0016538">
    <property type="term" value="F:cyclin-dependent protein serine/threonine kinase regulator activity"/>
    <property type="evidence" value="ECO:0007669"/>
    <property type="project" value="InterPro"/>
</dbReference>
<sequence>MLTDENDPNLVKPTNSQGVLEMGTKKFGPEMKRSLRALSAINQNLVGAQAYPNVVKKRVLPRKCMIYNGSLPNPAQRPITRKFAAQIATSQQLHEARRQKNDLDLSIQNSREDEDFQFIDAEENIAAMDPPVPMPLEQTEAASNQTEEVEMEDIFEEPVVDVDGLDAKNPLAVVEYVADLYSYYKKMEASSYVSPDYMKQQVDINEKMRAILIDWLIEVHYKFELRDETLFLTVNLVDRFLEKRTVARKKLQLVGLIAMLLACKYEEVTVPVVEDLIFISDKAYTRKDLLDMEKLMLNSIQFNLSMPTPYVFLRRFLKTVESDKKLELLSFFLIELSLVEYTMLKFPHSLLAAAAVYTAQCCVYRTKKWNITSESYTNYSEDQLLECSKFMVTFHQKAATGKLTGVHRKYSTSKFGYAARCEPALFLLE</sequence>
<evidence type="ECO:0000256" key="4">
    <source>
        <dbReference type="ARBA" id="ARBA00023306"/>
    </source>
</evidence>
<evidence type="ECO:0000313" key="9">
    <source>
        <dbReference type="EMBL" id="GMH14931.1"/>
    </source>
</evidence>
<dbReference type="Proteomes" id="UP001279734">
    <property type="component" value="Unassembled WGS sequence"/>
</dbReference>
<dbReference type="SMART" id="SM01332">
    <property type="entry name" value="Cyclin_C"/>
    <property type="match status" value="1"/>
</dbReference>
<organism evidence="9 10">
    <name type="scientific">Nepenthes gracilis</name>
    <name type="common">Slender pitcher plant</name>
    <dbReference type="NCBI Taxonomy" id="150966"/>
    <lineage>
        <taxon>Eukaryota</taxon>
        <taxon>Viridiplantae</taxon>
        <taxon>Streptophyta</taxon>
        <taxon>Embryophyta</taxon>
        <taxon>Tracheophyta</taxon>
        <taxon>Spermatophyta</taxon>
        <taxon>Magnoliopsida</taxon>
        <taxon>eudicotyledons</taxon>
        <taxon>Gunneridae</taxon>
        <taxon>Pentapetalae</taxon>
        <taxon>Caryophyllales</taxon>
        <taxon>Nepenthaceae</taxon>
        <taxon>Nepenthes</taxon>
    </lineage>
</organism>
<accession>A0AAD3SR93</accession>